<feature type="compositionally biased region" description="Low complexity" evidence="1">
    <location>
        <begin position="319"/>
        <end position="338"/>
    </location>
</feature>
<dbReference type="EMBL" id="ML769843">
    <property type="protein sequence ID" value="KAE9386856.1"/>
    <property type="molecule type" value="Genomic_DNA"/>
</dbReference>
<keyword evidence="4" id="KW-1185">Reference proteome</keyword>
<dbReference type="AlphaFoldDB" id="A0A6A4GN25"/>
<protein>
    <recommendedName>
        <fullName evidence="5">Transmembrane protein</fullName>
    </recommendedName>
</protein>
<gene>
    <name evidence="3" type="ORF">BT96DRAFT_981586</name>
</gene>
<evidence type="ECO:0000256" key="1">
    <source>
        <dbReference type="SAM" id="MobiDB-lite"/>
    </source>
</evidence>
<dbReference type="OrthoDB" id="3052647at2759"/>
<organism evidence="3 4">
    <name type="scientific">Gymnopus androsaceus JB14</name>
    <dbReference type="NCBI Taxonomy" id="1447944"/>
    <lineage>
        <taxon>Eukaryota</taxon>
        <taxon>Fungi</taxon>
        <taxon>Dikarya</taxon>
        <taxon>Basidiomycota</taxon>
        <taxon>Agaricomycotina</taxon>
        <taxon>Agaricomycetes</taxon>
        <taxon>Agaricomycetidae</taxon>
        <taxon>Agaricales</taxon>
        <taxon>Marasmiineae</taxon>
        <taxon>Omphalotaceae</taxon>
        <taxon>Gymnopus</taxon>
    </lineage>
</organism>
<evidence type="ECO:0000313" key="3">
    <source>
        <dbReference type="EMBL" id="KAE9386856.1"/>
    </source>
</evidence>
<name>A0A6A4GN25_9AGAR</name>
<dbReference type="Proteomes" id="UP000799118">
    <property type="component" value="Unassembled WGS sequence"/>
</dbReference>
<accession>A0A6A4GN25</accession>
<keyword evidence="2" id="KW-1133">Transmembrane helix</keyword>
<feature type="region of interest" description="Disordered" evidence="1">
    <location>
        <begin position="317"/>
        <end position="338"/>
    </location>
</feature>
<keyword evidence="2" id="KW-0812">Transmembrane</keyword>
<sequence length="373" mass="39599">MAAVVYPTPDTAFPRLIVVDDTDPSIQYSPPEAFSLDTSGKLDRAGWGGPVFNGTITEATSDASFSYAFNGTFVRVMLATQQLDTNSSGWGCMVDGLPIHSFGMDPFQITNHFACDSGSILINSPGEHTLTVNLFPSRESNGSPIWLDSIHYQPLPSDPLDAVTLRVQNIPANGHGTTLLQMMRNERRMLHLWIKQGTSFIFNGTSAILYGMNFGGSYNRLSGIYNANEAVYAVDGGPSQTFALPGSASITNSSGTYVVSLVNWPLLAVDNLTEAQHEISIVTAFNSTVTNLANDATGGVQPLSVSYFYVKTNPAQLDNSSPNKTSSTPSSSSSSLSSLSSHGKTSECGAIVGGVVGGIACLVLLLLGFVFIR</sequence>
<reference evidence="3" key="1">
    <citation type="journal article" date="2019" name="Environ. Microbiol.">
        <title>Fungal ecological strategies reflected in gene transcription - a case study of two litter decomposers.</title>
        <authorList>
            <person name="Barbi F."/>
            <person name="Kohler A."/>
            <person name="Barry K."/>
            <person name="Baskaran P."/>
            <person name="Daum C."/>
            <person name="Fauchery L."/>
            <person name="Ihrmark K."/>
            <person name="Kuo A."/>
            <person name="LaButti K."/>
            <person name="Lipzen A."/>
            <person name="Morin E."/>
            <person name="Grigoriev I.V."/>
            <person name="Henrissat B."/>
            <person name="Lindahl B."/>
            <person name="Martin F."/>
        </authorList>
    </citation>
    <scope>NUCLEOTIDE SEQUENCE</scope>
    <source>
        <strain evidence="3">JB14</strain>
    </source>
</reference>
<evidence type="ECO:0000313" key="4">
    <source>
        <dbReference type="Proteomes" id="UP000799118"/>
    </source>
</evidence>
<proteinExistence type="predicted"/>
<keyword evidence="2" id="KW-0472">Membrane</keyword>
<evidence type="ECO:0000256" key="2">
    <source>
        <dbReference type="SAM" id="Phobius"/>
    </source>
</evidence>
<feature type="transmembrane region" description="Helical" evidence="2">
    <location>
        <begin position="350"/>
        <end position="372"/>
    </location>
</feature>
<evidence type="ECO:0008006" key="5">
    <source>
        <dbReference type="Google" id="ProtNLM"/>
    </source>
</evidence>